<dbReference type="AlphaFoldDB" id="A0A0G4F648"/>
<reference evidence="2" key="1">
    <citation type="submission" date="2014-11" db="EMBL/GenBank/DDBJ databases">
        <authorList>
            <person name="Otto D Thomas"/>
            <person name="Naeem Raeece"/>
        </authorList>
    </citation>
    <scope>NUCLEOTIDE SEQUENCE</scope>
</reference>
<feature type="domain" description="ISP1 C-terminal" evidence="1">
    <location>
        <begin position="2"/>
        <end position="66"/>
    </location>
</feature>
<organism evidence="2">
    <name type="scientific">Chromera velia CCMP2878</name>
    <dbReference type="NCBI Taxonomy" id="1169474"/>
    <lineage>
        <taxon>Eukaryota</taxon>
        <taxon>Sar</taxon>
        <taxon>Alveolata</taxon>
        <taxon>Colpodellida</taxon>
        <taxon>Chromeraceae</taxon>
        <taxon>Chromera</taxon>
    </lineage>
</organism>
<evidence type="ECO:0000259" key="1">
    <source>
        <dbReference type="Pfam" id="PF18161"/>
    </source>
</evidence>
<proteinExistence type="predicted"/>
<dbReference type="InterPro" id="IPR011993">
    <property type="entry name" value="PH-like_dom_sf"/>
</dbReference>
<dbReference type="Pfam" id="PF18161">
    <property type="entry name" value="ISP1_C"/>
    <property type="match status" value="1"/>
</dbReference>
<name>A0A0G4F648_9ALVE</name>
<evidence type="ECO:0000313" key="2">
    <source>
        <dbReference type="EMBL" id="CEM07708.1"/>
    </source>
</evidence>
<feature type="non-terminal residue" evidence="2">
    <location>
        <position position="1"/>
    </location>
</feature>
<dbReference type="Gene3D" id="2.30.29.30">
    <property type="entry name" value="Pleckstrin-homology domain (PH domain)/Phosphotyrosine-binding domain (PTB)"/>
    <property type="match status" value="1"/>
</dbReference>
<gene>
    <name evidence="2" type="ORF">Cvel_15314</name>
</gene>
<dbReference type="InterPro" id="IPR041316">
    <property type="entry name" value="ISP1_C"/>
</dbReference>
<protein>
    <recommendedName>
        <fullName evidence="1">ISP1 C-terminal domain-containing protein</fullName>
    </recommendedName>
</protein>
<dbReference type="VEuPathDB" id="CryptoDB:Cvel_15314"/>
<dbReference type="EMBL" id="CDMZ01000139">
    <property type="protein sequence ID" value="CEM07708.1"/>
    <property type="molecule type" value="Genomic_DNA"/>
</dbReference>
<sequence length="72" mass="8201">AKQRKVKVSELAEVLKEADELQRIETSADIISGQRCIGLVLSTTNHCIPVEFKSTEHRDLFVRLYEKLKDSS</sequence>
<accession>A0A0G4F648</accession>